<dbReference type="PROSITE" id="PS51981">
    <property type="entry name" value="ZF_RZ"/>
    <property type="match status" value="1"/>
</dbReference>
<evidence type="ECO:0000256" key="6">
    <source>
        <dbReference type="ARBA" id="ARBA00022859"/>
    </source>
</evidence>
<keyword evidence="3" id="KW-0479">Metal-binding</keyword>
<reference evidence="8 9" key="1">
    <citation type="submission" date="2024-05" db="EMBL/GenBank/DDBJ databases">
        <authorList>
            <person name="Wallberg A."/>
        </authorList>
    </citation>
    <scope>NUCLEOTIDE SEQUENCE [LARGE SCALE GENOMIC DNA]</scope>
</reference>
<evidence type="ECO:0000256" key="2">
    <source>
        <dbReference type="ARBA" id="ARBA00022490"/>
    </source>
</evidence>
<organism evidence="8 9">
    <name type="scientific">Meganyctiphanes norvegica</name>
    <name type="common">Northern krill</name>
    <name type="synonym">Thysanopoda norvegica</name>
    <dbReference type="NCBI Taxonomy" id="48144"/>
    <lineage>
        <taxon>Eukaryota</taxon>
        <taxon>Metazoa</taxon>
        <taxon>Ecdysozoa</taxon>
        <taxon>Arthropoda</taxon>
        <taxon>Crustacea</taxon>
        <taxon>Multicrustacea</taxon>
        <taxon>Malacostraca</taxon>
        <taxon>Eumalacostraca</taxon>
        <taxon>Eucarida</taxon>
        <taxon>Euphausiacea</taxon>
        <taxon>Euphausiidae</taxon>
        <taxon>Meganyctiphanes</taxon>
    </lineage>
</organism>
<sequence>VNLGKDILDKSPEGGCLRPCSGSLPRCGHACVKSCHMLDMDHENIRCNRPCPKILCENDHPCPKKCWEKCGPCQVIVPKLLPCGHMHSIMCYIEEEKFLCPTLVEKVLPDCQHKIKIPCHYDPAKYKCTWACDTRLDCGHQCRFDCHRKKDPEHLEYNCFVKCAKLNEGCTQNHECQRRCYEECGQCVMIVTKNAPCGHEHKHVECHIPEEEILCNKKCKKILTCGHPCPRKCCEECGGCMVKVKKKVQLCGHEITIECHKEPDKKYCKKKCPMNLACGHQCQARCDQTCTSNCLIPVPTSNTCPRKHMIQLPCHLSRTLSGEAAWEYCNEPCNIELDCEHECDGSCGKCLHGRLHQSCNQPCERQLISGILRCRQSCSSDCPPCQANCEWKCVHSKCRKKCGTLCESCKESCTWSCEHHQCSKRCGEICSRLPCTEACPLLIKCGHPCVGFCGDPCPSLCRICDRKELIDDYMLIGNEDEPDARFVVLEDCGHCIESEGLEGWLNQEKEEIGMLACPRCKKTIYNNRRYQDLVLRAYKDVQKVKNKYYQTSQRVQRKEVELIIQDVELLHDFPAEVKQLTENLGIGKFNRGHGRPKQKNLSDNELKLFKFQAQILKKASSMLKNLWKQQMGEHDIVMSNYLKYGEESHRQTKEEQKLYDLLKAVLKIVMSLKLVIAPQMVKEVGCELQRLTILPPLWKMEAKVVNTSHQNIIKIVDSIHIVMDPKKVFVEEMELKVKELLKEGEKYIGNLGISNDERLMILEAMGLKQGHWYKCQNGHIYCITECGGAMEESKCPACGLKIGGRNHALARDNAVATEMDGSRHAAWSDHTNMNNFDLNDL</sequence>
<dbReference type="GO" id="GO:0008270">
    <property type="term" value="F:zinc ion binding"/>
    <property type="evidence" value="ECO:0007669"/>
    <property type="project" value="UniProtKB-KW"/>
</dbReference>
<dbReference type="Proteomes" id="UP001497623">
    <property type="component" value="Unassembled WGS sequence"/>
</dbReference>
<comment type="subcellular location">
    <subcellularLocation>
        <location evidence="1">Cytoplasm</location>
    </subcellularLocation>
</comment>
<dbReference type="PANTHER" id="PTHR23425:SF8">
    <property type="entry name" value="NUCLEOPORIN AMO1-LIKE"/>
    <property type="match status" value="1"/>
</dbReference>
<keyword evidence="6" id="KW-0391">Immunity</keyword>
<dbReference type="AlphaFoldDB" id="A0AAV2QBG0"/>
<dbReference type="GO" id="GO:0002376">
    <property type="term" value="P:immune system process"/>
    <property type="evidence" value="ECO:0007669"/>
    <property type="project" value="UniProtKB-KW"/>
</dbReference>
<gene>
    <name evidence="8" type="ORF">MNOR_LOCUS9420</name>
</gene>
<dbReference type="GO" id="GO:0005737">
    <property type="term" value="C:cytoplasm"/>
    <property type="evidence" value="ECO:0007669"/>
    <property type="project" value="UniProtKB-SubCell"/>
</dbReference>
<dbReference type="EMBL" id="CAXKWB010004552">
    <property type="protein sequence ID" value="CAL4074138.1"/>
    <property type="molecule type" value="Genomic_DNA"/>
</dbReference>
<evidence type="ECO:0000313" key="9">
    <source>
        <dbReference type="Proteomes" id="UP001497623"/>
    </source>
</evidence>
<protein>
    <recommendedName>
        <fullName evidence="7">RZ-type domain-containing protein</fullName>
    </recommendedName>
</protein>
<feature type="domain" description="RZ-type" evidence="7">
    <location>
        <begin position="753"/>
        <end position="824"/>
    </location>
</feature>
<feature type="non-terminal residue" evidence="8">
    <location>
        <position position="841"/>
    </location>
</feature>
<evidence type="ECO:0000256" key="4">
    <source>
        <dbReference type="ARBA" id="ARBA00022771"/>
    </source>
</evidence>
<evidence type="ECO:0000256" key="3">
    <source>
        <dbReference type="ARBA" id="ARBA00022723"/>
    </source>
</evidence>
<evidence type="ECO:0000256" key="5">
    <source>
        <dbReference type="ARBA" id="ARBA00022833"/>
    </source>
</evidence>
<feature type="non-terminal residue" evidence="8">
    <location>
        <position position="1"/>
    </location>
</feature>
<proteinExistence type="predicted"/>
<dbReference type="PANTHER" id="PTHR23425">
    <property type="entry name" value="NUCLEOPORIN AMO1-LIKE"/>
    <property type="match status" value="1"/>
</dbReference>
<name>A0AAV2QBG0_MEGNR</name>
<keyword evidence="5" id="KW-0862">Zinc</keyword>
<dbReference type="InterPro" id="IPR046439">
    <property type="entry name" value="ZF_RZ_dom"/>
</dbReference>
<accession>A0AAV2QBG0</accession>
<dbReference type="Pfam" id="PF20173">
    <property type="entry name" value="ZnF_RZ-type"/>
    <property type="match status" value="1"/>
</dbReference>
<keyword evidence="4" id="KW-0863">Zinc-finger</keyword>
<evidence type="ECO:0000259" key="7">
    <source>
        <dbReference type="PROSITE" id="PS51981"/>
    </source>
</evidence>
<evidence type="ECO:0000256" key="1">
    <source>
        <dbReference type="ARBA" id="ARBA00004496"/>
    </source>
</evidence>
<comment type="caution">
    <text evidence="8">The sequence shown here is derived from an EMBL/GenBank/DDBJ whole genome shotgun (WGS) entry which is preliminary data.</text>
</comment>
<evidence type="ECO:0000313" key="8">
    <source>
        <dbReference type="EMBL" id="CAL4074138.1"/>
    </source>
</evidence>
<keyword evidence="9" id="KW-1185">Reference proteome</keyword>
<keyword evidence="2" id="KW-0963">Cytoplasm</keyword>